<dbReference type="Proteomes" id="UP000637578">
    <property type="component" value="Unassembled WGS sequence"/>
</dbReference>
<organism evidence="2 3">
    <name type="scientific">Longimycelium tulufanense</name>
    <dbReference type="NCBI Taxonomy" id="907463"/>
    <lineage>
        <taxon>Bacteria</taxon>
        <taxon>Bacillati</taxon>
        <taxon>Actinomycetota</taxon>
        <taxon>Actinomycetes</taxon>
        <taxon>Pseudonocardiales</taxon>
        <taxon>Pseudonocardiaceae</taxon>
        <taxon>Longimycelium</taxon>
    </lineage>
</organism>
<sequence length="51" mass="5270">MINPPIPPPFAATHQPAAKGGGSHSTPMPHLAPEVGFSLEQEAKEGGRRVA</sequence>
<evidence type="ECO:0000313" key="2">
    <source>
        <dbReference type="EMBL" id="GGM65748.1"/>
    </source>
</evidence>
<reference evidence="2" key="2">
    <citation type="submission" date="2020-09" db="EMBL/GenBank/DDBJ databases">
        <authorList>
            <person name="Sun Q."/>
            <person name="Zhou Y."/>
        </authorList>
    </citation>
    <scope>NUCLEOTIDE SEQUENCE</scope>
    <source>
        <strain evidence="2">CGMCC 4.5737</strain>
    </source>
</reference>
<feature type="region of interest" description="Disordered" evidence="1">
    <location>
        <begin position="1"/>
        <end position="51"/>
    </location>
</feature>
<protein>
    <submittedName>
        <fullName evidence="2">Uncharacterized protein</fullName>
    </submittedName>
</protein>
<dbReference type="AlphaFoldDB" id="A0A8J3CIB8"/>
<reference evidence="2" key="1">
    <citation type="journal article" date="2014" name="Int. J. Syst. Evol. Microbiol.">
        <title>Complete genome sequence of Corynebacterium casei LMG S-19264T (=DSM 44701T), isolated from a smear-ripened cheese.</title>
        <authorList>
            <consortium name="US DOE Joint Genome Institute (JGI-PGF)"/>
            <person name="Walter F."/>
            <person name="Albersmeier A."/>
            <person name="Kalinowski J."/>
            <person name="Ruckert C."/>
        </authorList>
    </citation>
    <scope>NUCLEOTIDE SEQUENCE</scope>
    <source>
        <strain evidence="2">CGMCC 4.5737</strain>
    </source>
</reference>
<dbReference type="EMBL" id="BMMK01000019">
    <property type="protein sequence ID" value="GGM65748.1"/>
    <property type="molecule type" value="Genomic_DNA"/>
</dbReference>
<gene>
    <name evidence="2" type="ORF">GCM10012275_40440</name>
</gene>
<evidence type="ECO:0000313" key="3">
    <source>
        <dbReference type="Proteomes" id="UP000637578"/>
    </source>
</evidence>
<proteinExistence type="predicted"/>
<evidence type="ECO:0000256" key="1">
    <source>
        <dbReference type="SAM" id="MobiDB-lite"/>
    </source>
</evidence>
<comment type="caution">
    <text evidence="2">The sequence shown here is derived from an EMBL/GenBank/DDBJ whole genome shotgun (WGS) entry which is preliminary data.</text>
</comment>
<name>A0A8J3CIB8_9PSEU</name>
<keyword evidence="3" id="KW-1185">Reference proteome</keyword>
<accession>A0A8J3CIB8</accession>
<feature type="compositionally biased region" description="Basic and acidic residues" evidence="1">
    <location>
        <begin position="41"/>
        <end position="51"/>
    </location>
</feature>
<feature type="compositionally biased region" description="Pro residues" evidence="1">
    <location>
        <begin position="1"/>
        <end position="10"/>
    </location>
</feature>